<dbReference type="EMBL" id="OU015567">
    <property type="protein sequence ID" value="CAG5113031.1"/>
    <property type="molecule type" value="Genomic_DNA"/>
</dbReference>
<gene>
    <name evidence="3" type="ORF">OKIOD_LOCUS15946</name>
</gene>
<dbReference type="InterPro" id="IPR029058">
    <property type="entry name" value="AB_hydrolase_fold"/>
</dbReference>
<dbReference type="Pfam" id="PF00326">
    <property type="entry name" value="Peptidase_S9"/>
    <property type="match status" value="1"/>
</dbReference>
<accession>A0ABN7T5B5</accession>
<evidence type="ECO:0000313" key="4">
    <source>
        <dbReference type="Proteomes" id="UP001158576"/>
    </source>
</evidence>
<evidence type="ECO:0000313" key="3">
    <source>
        <dbReference type="EMBL" id="CAG5113031.1"/>
    </source>
</evidence>
<dbReference type="Proteomes" id="UP001158576">
    <property type="component" value="Chromosome 2"/>
</dbReference>
<dbReference type="SUPFAM" id="SSF53474">
    <property type="entry name" value="alpha/beta-Hydrolases"/>
    <property type="match status" value="1"/>
</dbReference>
<feature type="domain" description="Peptidase S9 prolyl oligopeptidase catalytic" evidence="1">
    <location>
        <begin position="614"/>
        <end position="817"/>
    </location>
</feature>
<organism evidence="3 4">
    <name type="scientific">Oikopleura dioica</name>
    <name type="common">Tunicate</name>
    <dbReference type="NCBI Taxonomy" id="34765"/>
    <lineage>
        <taxon>Eukaryota</taxon>
        <taxon>Metazoa</taxon>
        <taxon>Chordata</taxon>
        <taxon>Tunicata</taxon>
        <taxon>Appendicularia</taxon>
        <taxon>Copelata</taxon>
        <taxon>Oikopleuridae</taxon>
        <taxon>Oikopleura</taxon>
    </lineage>
</organism>
<dbReference type="InterPro" id="IPR001375">
    <property type="entry name" value="Peptidase_S9_cat"/>
</dbReference>
<dbReference type="InterPro" id="IPR050278">
    <property type="entry name" value="Serine_Prot_S9B/DPPIV"/>
</dbReference>
<dbReference type="Gene3D" id="2.140.10.30">
    <property type="entry name" value="Dipeptidylpeptidase IV, N-terminal domain"/>
    <property type="match status" value="1"/>
</dbReference>
<keyword evidence="4" id="KW-1185">Reference proteome</keyword>
<dbReference type="Gene3D" id="3.40.50.1820">
    <property type="entry name" value="alpha/beta hydrolase"/>
    <property type="match status" value="1"/>
</dbReference>
<dbReference type="Pfam" id="PF00930">
    <property type="entry name" value="DPPIV_N"/>
    <property type="match status" value="1"/>
</dbReference>
<reference evidence="3 4" key="1">
    <citation type="submission" date="2021-04" db="EMBL/GenBank/DDBJ databases">
        <authorList>
            <person name="Bliznina A."/>
        </authorList>
    </citation>
    <scope>NUCLEOTIDE SEQUENCE [LARGE SCALE GENOMIC DNA]</scope>
</reference>
<name>A0ABN7T5B5_OIKDI</name>
<dbReference type="PANTHER" id="PTHR11731">
    <property type="entry name" value="PROTEASE FAMILY S9B,C DIPEPTIDYL-PEPTIDASE IV-RELATED"/>
    <property type="match status" value="1"/>
</dbReference>
<protein>
    <submittedName>
        <fullName evidence="3">Oidioi.mRNA.OKI2018_I69.chr2.g7181.t1.cds</fullName>
    </submittedName>
</protein>
<evidence type="ECO:0000259" key="1">
    <source>
        <dbReference type="Pfam" id="PF00326"/>
    </source>
</evidence>
<proteinExistence type="predicted"/>
<sequence length="822" mass="93798">MMKTLESNFQVTISVLQSLTSSELFDGTYSYSTWSPNWSKTTPTYEIKSNSAQTPSIWKDEFDQSKTPENLDSTDILADSWRDLCKDTHGANCTTFILSPNEQFIVGQITGKKLWRRSSQKFFTVSSIDQNTKQSTPDSIINNFFKDKYCLYAGWAPNAEGEQALAFVCGFDVYVLFPGKNTEAEKIKRVTYNGDEFKMLNGVTDWANEEENIKADNTIYWSPDGKKLLFASYNVEQVDLLRYSTFDTKNGYQEFSKLEDAYPTIREIPYAKAGGNYAGVTLTIVDDFVDKPTGDELSLPVDITDMAHLSRTSWSPDSDWFVMSWINRDTTTRRTFACRKNGDWTAEQIDMETSTDHWVGFKGPFYPKATETYGKYLTILSREDEGDSYWRVVTATKNGAAANFEDWPHTGSENKNKYVVSDISVNKVISLNNKYYPLYTYAAPLPSQRHLYFSPDGVDVCITCGLMDLEHPTGDDKKSCDWVDTRFHQRSDTEYIIIASCRGPGVPVTYVSTFDIAGKSQLELGSYLTNLNWELRIDNMRLQEVKNEKQAGWYQRKSGTFASPWYPEKPLNYELYLPSNFDATAVGKYALLVFVYGAPEYQNVDQRWTTDFVKAYLPSSYDVVTAVIDGRGSAYEGDKFMHLLYKKLGQLEPIDQVDTARHILNTHPAIDPKRTAIYGWSYGGYATSHVLGYDAGNTFKCGVAVAPLADWRYYDTIYAERYMGEPDKNLEAYQKGSIVEGHPRENYRNVNYTIIHGTDDDNVHFLNAVAQQKSLVKAGIEIKAEFYADEDHSIRSTSKIQQHVYRKILKNILDCFGYEWRN</sequence>
<dbReference type="SUPFAM" id="SSF82171">
    <property type="entry name" value="DPP6 N-terminal domain-like"/>
    <property type="match status" value="1"/>
</dbReference>
<feature type="domain" description="Dipeptidylpeptidase IV N-terminal" evidence="2">
    <location>
        <begin position="99"/>
        <end position="452"/>
    </location>
</feature>
<dbReference type="InterPro" id="IPR002469">
    <property type="entry name" value="Peptidase_S9B_N"/>
</dbReference>
<dbReference type="PANTHER" id="PTHR11731:SF202">
    <property type="entry name" value="DIPEPTIDYL PEPTIDASE FAMILY MEMBER 2"/>
    <property type="match status" value="1"/>
</dbReference>
<evidence type="ECO:0000259" key="2">
    <source>
        <dbReference type="Pfam" id="PF00930"/>
    </source>
</evidence>